<dbReference type="EMBL" id="CAICTM010001317">
    <property type="protein sequence ID" value="CAB9522576.1"/>
    <property type="molecule type" value="Genomic_DNA"/>
</dbReference>
<evidence type="ECO:0000256" key="1">
    <source>
        <dbReference type="ARBA" id="ARBA00004496"/>
    </source>
</evidence>
<protein>
    <submittedName>
        <fullName evidence="5">Sepiapterin reductase</fullName>
    </submittedName>
</protein>
<dbReference type="SUPFAM" id="SSF51735">
    <property type="entry name" value="NAD(P)-binding Rossmann-fold domains"/>
    <property type="match status" value="1"/>
</dbReference>
<dbReference type="PANTHER" id="PTHR44085:SF2">
    <property type="entry name" value="SEPIAPTERIN REDUCTASE"/>
    <property type="match status" value="1"/>
</dbReference>
<dbReference type="Gene3D" id="3.40.50.720">
    <property type="entry name" value="NAD(P)-binding Rossmann-like Domain"/>
    <property type="match status" value="1"/>
</dbReference>
<dbReference type="PRINTS" id="PR00081">
    <property type="entry name" value="GDHRDH"/>
</dbReference>
<dbReference type="InterPro" id="IPR036291">
    <property type="entry name" value="NAD(P)-bd_dom_sf"/>
</dbReference>
<dbReference type="GO" id="GO:0006729">
    <property type="term" value="P:tetrahydrobiopterin biosynthetic process"/>
    <property type="evidence" value="ECO:0007669"/>
    <property type="project" value="TreeGrafter"/>
</dbReference>
<keyword evidence="3" id="KW-0521">NADP</keyword>
<dbReference type="GO" id="GO:0004757">
    <property type="term" value="F:sepiapterin reductase (NADP+) activity"/>
    <property type="evidence" value="ECO:0007669"/>
    <property type="project" value="TreeGrafter"/>
</dbReference>
<dbReference type="Proteomes" id="UP001153069">
    <property type="component" value="Unassembled WGS sequence"/>
</dbReference>
<dbReference type="PANTHER" id="PTHR44085">
    <property type="entry name" value="SEPIAPTERIN REDUCTASE"/>
    <property type="match status" value="1"/>
</dbReference>
<evidence type="ECO:0000256" key="3">
    <source>
        <dbReference type="ARBA" id="ARBA00022857"/>
    </source>
</evidence>
<comment type="subcellular location">
    <subcellularLocation>
        <location evidence="1">Cytoplasm</location>
    </subcellularLocation>
</comment>
<evidence type="ECO:0000256" key="4">
    <source>
        <dbReference type="ARBA" id="ARBA00023002"/>
    </source>
</evidence>
<gene>
    <name evidence="5" type="ORF">SEMRO_1319_G262320.1</name>
</gene>
<dbReference type="GO" id="GO:0005737">
    <property type="term" value="C:cytoplasm"/>
    <property type="evidence" value="ECO:0007669"/>
    <property type="project" value="UniProtKB-SubCell"/>
</dbReference>
<evidence type="ECO:0000313" key="6">
    <source>
        <dbReference type="Proteomes" id="UP001153069"/>
    </source>
</evidence>
<name>A0A9N8EJQ7_9STRA</name>
<dbReference type="InterPro" id="IPR002347">
    <property type="entry name" value="SDR_fam"/>
</dbReference>
<keyword evidence="6" id="KW-1185">Reference proteome</keyword>
<keyword evidence="4" id="KW-0560">Oxidoreductase</keyword>
<sequence length="271" mass="29802">MSILASSASPVLLFATGASKGLGKAIAVSFAKAFQKKKITKAQAVLMARSCMDDTENLMVQEHNALQICQRRLDLADLNTLEPKFQDIWTQFPPSSATHALLINCAGTTGTVGPTSHLTLTEIEKATRLNLVSKLWVSSRFAQTYSPVCATTTIANISSMCSIKATPTMALYCATSAGRDIFHQVLAQDDDNNNLRVLNYAPGSCDTDMQSFLRTHDSLDSHVQAYCQSLETDQKLVDPNETADELVRRLLDQDFESGQRIEYTDVSTYKY</sequence>
<proteinExistence type="predicted"/>
<evidence type="ECO:0000256" key="2">
    <source>
        <dbReference type="ARBA" id="ARBA00022490"/>
    </source>
</evidence>
<dbReference type="InterPro" id="IPR051721">
    <property type="entry name" value="Biopterin_syn/organic_redct"/>
</dbReference>
<organism evidence="5 6">
    <name type="scientific">Seminavis robusta</name>
    <dbReference type="NCBI Taxonomy" id="568900"/>
    <lineage>
        <taxon>Eukaryota</taxon>
        <taxon>Sar</taxon>
        <taxon>Stramenopiles</taxon>
        <taxon>Ochrophyta</taxon>
        <taxon>Bacillariophyta</taxon>
        <taxon>Bacillariophyceae</taxon>
        <taxon>Bacillariophycidae</taxon>
        <taxon>Naviculales</taxon>
        <taxon>Naviculaceae</taxon>
        <taxon>Seminavis</taxon>
    </lineage>
</organism>
<dbReference type="OrthoDB" id="153074at2759"/>
<keyword evidence="2" id="KW-0963">Cytoplasm</keyword>
<accession>A0A9N8EJQ7</accession>
<evidence type="ECO:0000313" key="5">
    <source>
        <dbReference type="EMBL" id="CAB9522576.1"/>
    </source>
</evidence>
<reference evidence="5" key="1">
    <citation type="submission" date="2020-06" db="EMBL/GenBank/DDBJ databases">
        <authorList>
            <consortium name="Plant Systems Biology data submission"/>
        </authorList>
    </citation>
    <scope>NUCLEOTIDE SEQUENCE</scope>
    <source>
        <strain evidence="5">D6</strain>
    </source>
</reference>
<dbReference type="Pfam" id="PF00106">
    <property type="entry name" value="adh_short"/>
    <property type="match status" value="1"/>
</dbReference>
<comment type="caution">
    <text evidence="5">The sequence shown here is derived from an EMBL/GenBank/DDBJ whole genome shotgun (WGS) entry which is preliminary data.</text>
</comment>
<dbReference type="AlphaFoldDB" id="A0A9N8EJQ7"/>